<evidence type="ECO:0000256" key="3">
    <source>
        <dbReference type="ARBA" id="ARBA00022801"/>
    </source>
</evidence>
<accession>A0AAV6WMU8</accession>
<feature type="active site" evidence="4">
    <location>
        <position position="236"/>
    </location>
</feature>
<name>A0AAV6WMU8_9LAMI</name>
<dbReference type="EC" id="3.2.1.143" evidence="2"/>
<sequence>MDSRNDILPFLPLILRSDAFLWLSAVEEALMLLSKGPIHSNVNSGKLFPVAIADLRNSLRFPSLHLPPHSASPPSSTMYALSMPFLSFFKLEFQFVVPQLADLLLRLPTLLETHYQNAGIFNGMETGLRLLESQQSGIVFLSQELIAALLLFFCLFPTTNRGAKRLPDINFDNLFVPSSIVYPEADIWSKSAVSLCQLKVHTSGLLEDHSTEALEVDFADKSIGGGALKKGCVQEEIYFMINPELIVSMLFLPTMAVNEATEIVGTERYSNYSGYASSFRFSGNIVDKKSIDEMGRRITRIIAIDALSRPGKKQYTLEYLLRETNKAFCGFFDQNKIQQYQTLFNEYQFLGSEPESNILSKEYVECDGEIGVVTGNWGCGVFWGDPQVKTIIQWLAASQALRPFVLYCTFNLEGLQKLKRVVQWILSRNWTVGELWNVLVEYSTKRLKGETKLGLFNWLIPSLYNDDDLTTLDIPRET</sequence>
<dbReference type="GO" id="GO:0005634">
    <property type="term" value="C:nucleus"/>
    <property type="evidence" value="ECO:0007669"/>
    <property type="project" value="TreeGrafter"/>
</dbReference>
<dbReference type="EMBL" id="WHWC01000014">
    <property type="protein sequence ID" value="KAG8369346.1"/>
    <property type="molecule type" value="Genomic_DNA"/>
</dbReference>
<feature type="active site" evidence="4">
    <location>
        <position position="235"/>
    </location>
</feature>
<dbReference type="InterPro" id="IPR007724">
    <property type="entry name" value="Poly_GlycHdrlase"/>
</dbReference>
<dbReference type="PANTHER" id="PTHR12837:SF0">
    <property type="entry name" value="POLY(ADP-RIBOSE) GLYCOHYDROLASE"/>
    <property type="match status" value="1"/>
</dbReference>
<feature type="domain" description="PARG helical" evidence="6">
    <location>
        <begin position="93"/>
        <end position="176"/>
    </location>
</feature>
<dbReference type="GO" id="GO:0009225">
    <property type="term" value="P:nucleotide-sugar metabolic process"/>
    <property type="evidence" value="ECO:0007669"/>
    <property type="project" value="TreeGrafter"/>
</dbReference>
<dbReference type="InterPro" id="IPR048362">
    <property type="entry name" value="PARG_helical"/>
</dbReference>
<dbReference type="GO" id="GO:0004649">
    <property type="term" value="F:poly(ADP-ribose) glycohydrolase activity"/>
    <property type="evidence" value="ECO:0007669"/>
    <property type="project" value="UniProtKB-EC"/>
</dbReference>
<feature type="domain" description="PARG catalytic Macro" evidence="5">
    <location>
        <begin position="187"/>
        <end position="416"/>
    </location>
</feature>
<dbReference type="Pfam" id="PF20811">
    <property type="entry name" value="PARG_cat_N"/>
    <property type="match status" value="1"/>
</dbReference>
<evidence type="ECO:0000313" key="7">
    <source>
        <dbReference type="EMBL" id="KAG8369346.1"/>
    </source>
</evidence>
<dbReference type="PANTHER" id="PTHR12837">
    <property type="entry name" value="POLY ADP-RIBOSE GLYCOHYDROLASE"/>
    <property type="match status" value="1"/>
</dbReference>
<keyword evidence="3" id="KW-0378">Hydrolase</keyword>
<comment type="caution">
    <text evidence="7">The sequence shown here is derived from an EMBL/GenBank/DDBJ whole genome shotgun (WGS) entry which is preliminary data.</text>
</comment>
<dbReference type="GO" id="GO:1990966">
    <property type="term" value="P:ATP generation from poly-ADP-D-ribose"/>
    <property type="evidence" value="ECO:0007669"/>
    <property type="project" value="TreeGrafter"/>
</dbReference>
<evidence type="ECO:0000256" key="1">
    <source>
        <dbReference type="ARBA" id="ARBA00009545"/>
    </source>
</evidence>
<gene>
    <name evidence="7" type="ORF">BUALT_Bualt14G0001800</name>
</gene>
<protein>
    <recommendedName>
        <fullName evidence="2">poly(ADP-ribose) glycohydrolase</fullName>
        <ecNumber evidence="2">3.2.1.143</ecNumber>
    </recommendedName>
</protein>
<dbReference type="GO" id="GO:0005975">
    <property type="term" value="P:carbohydrate metabolic process"/>
    <property type="evidence" value="ECO:0007669"/>
    <property type="project" value="InterPro"/>
</dbReference>
<dbReference type="Proteomes" id="UP000826271">
    <property type="component" value="Unassembled WGS sequence"/>
</dbReference>
<dbReference type="GO" id="GO:0006282">
    <property type="term" value="P:regulation of DNA repair"/>
    <property type="evidence" value="ECO:0007669"/>
    <property type="project" value="InterPro"/>
</dbReference>
<reference evidence="7" key="1">
    <citation type="submission" date="2019-10" db="EMBL/GenBank/DDBJ databases">
        <authorList>
            <person name="Zhang R."/>
            <person name="Pan Y."/>
            <person name="Wang J."/>
            <person name="Ma R."/>
            <person name="Yu S."/>
        </authorList>
    </citation>
    <scope>NUCLEOTIDE SEQUENCE</scope>
    <source>
        <strain evidence="7">LA-IB0</strain>
        <tissue evidence="7">Leaf</tissue>
    </source>
</reference>
<dbReference type="GO" id="GO:0005737">
    <property type="term" value="C:cytoplasm"/>
    <property type="evidence" value="ECO:0007669"/>
    <property type="project" value="TreeGrafter"/>
</dbReference>
<evidence type="ECO:0000259" key="6">
    <source>
        <dbReference type="Pfam" id="PF20811"/>
    </source>
</evidence>
<proteinExistence type="inferred from homology"/>
<dbReference type="Pfam" id="PF05028">
    <property type="entry name" value="PARG_cat_C"/>
    <property type="match status" value="1"/>
</dbReference>
<organism evidence="7 8">
    <name type="scientific">Buddleja alternifolia</name>
    <dbReference type="NCBI Taxonomy" id="168488"/>
    <lineage>
        <taxon>Eukaryota</taxon>
        <taxon>Viridiplantae</taxon>
        <taxon>Streptophyta</taxon>
        <taxon>Embryophyta</taxon>
        <taxon>Tracheophyta</taxon>
        <taxon>Spermatophyta</taxon>
        <taxon>Magnoliopsida</taxon>
        <taxon>eudicotyledons</taxon>
        <taxon>Gunneridae</taxon>
        <taxon>Pentapetalae</taxon>
        <taxon>asterids</taxon>
        <taxon>lamiids</taxon>
        <taxon>Lamiales</taxon>
        <taxon>Scrophulariaceae</taxon>
        <taxon>Buddlejeae</taxon>
        <taxon>Buddleja</taxon>
    </lineage>
</organism>
<comment type="similarity">
    <text evidence="1">Belongs to the poly(ADP-ribose) glycohydrolase family.</text>
</comment>
<dbReference type="AlphaFoldDB" id="A0AAV6WMU8"/>
<evidence type="ECO:0000313" key="8">
    <source>
        <dbReference type="Proteomes" id="UP000826271"/>
    </source>
</evidence>
<evidence type="ECO:0000256" key="4">
    <source>
        <dbReference type="PIRSR" id="PIRSR607724-1"/>
    </source>
</evidence>
<evidence type="ECO:0000256" key="2">
    <source>
        <dbReference type="ARBA" id="ARBA00012255"/>
    </source>
</evidence>
<evidence type="ECO:0000259" key="5">
    <source>
        <dbReference type="Pfam" id="PF05028"/>
    </source>
</evidence>
<feature type="active site" evidence="4">
    <location>
        <position position="217"/>
    </location>
</feature>
<keyword evidence="8" id="KW-1185">Reference proteome</keyword>
<dbReference type="InterPro" id="IPR046372">
    <property type="entry name" value="PARG_cat_C"/>
</dbReference>